<keyword evidence="7" id="KW-0969">Cilium</keyword>
<dbReference type="PANTHER" id="PTHR34773:SF1">
    <property type="entry name" value="FLAGELLAR SECRETION CHAPERONE FLIS"/>
    <property type="match status" value="1"/>
</dbReference>
<keyword evidence="8" id="KW-1185">Reference proteome</keyword>
<evidence type="ECO:0000313" key="8">
    <source>
        <dbReference type="Proteomes" id="UP000243900"/>
    </source>
</evidence>
<comment type="subcellular location">
    <subcellularLocation>
        <location evidence="1 6">Cytoplasm</location>
        <location evidence="1 6">Cytosol</location>
    </subcellularLocation>
</comment>
<reference evidence="8" key="1">
    <citation type="submission" date="2018-02" db="EMBL/GenBank/DDBJ databases">
        <title>Genome sequencing of Solimonas sp. HR-BB.</title>
        <authorList>
            <person name="Lee Y."/>
            <person name="Jeon C.O."/>
        </authorList>
    </citation>
    <scope>NUCLEOTIDE SEQUENCE [LARGE SCALE GENOMIC DNA]</scope>
    <source>
        <strain evidence="8">HR-E</strain>
    </source>
</reference>
<keyword evidence="7" id="KW-0282">Flagellum</keyword>
<evidence type="ECO:0000256" key="1">
    <source>
        <dbReference type="ARBA" id="ARBA00004514"/>
    </source>
</evidence>
<keyword evidence="5" id="KW-0143">Chaperone</keyword>
<dbReference type="GO" id="GO:0071973">
    <property type="term" value="P:bacterial-type flagellum-dependent cell motility"/>
    <property type="evidence" value="ECO:0007669"/>
    <property type="project" value="TreeGrafter"/>
</dbReference>
<dbReference type="PIRSF" id="PIRSF039090">
    <property type="entry name" value="Flis"/>
    <property type="match status" value="1"/>
</dbReference>
<keyword evidence="3 6" id="KW-0963">Cytoplasm</keyword>
<gene>
    <name evidence="7" type="primary">fliS</name>
    <name evidence="7" type="ORF">C5O18_09985</name>
</gene>
<name>A0A2P6AQ97_9GAMM</name>
<sequence>MSMAFSRAASAYADIGRHSGVEAASPHRLIEMLYEGALDRIARARGKLMRADVSGMGQDITRALRIVEGLRMSLDRSSTSELAANLDDLYDYLTRRLLQASAGRDAGMLDECSGLLRTLSDAWSQIPMNLRHGAPAGATLAAVGA</sequence>
<comment type="similarity">
    <text evidence="2 6">Belongs to the FliS family.</text>
</comment>
<dbReference type="EMBL" id="PTQZ01000362">
    <property type="protein sequence ID" value="PQA28152.1"/>
    <property type="molecule type" value="Genomic_DNA"/>
</dbReference>
<dbReference type="SUPFAM" id="SSF101116">
    <property type="entry name" value="Flagellar export chaperone FliS"/>
    <property type="match status" value="1"/>
</dbReference>
<organism evidence="7 8">
    <name type="scientific">Amnimonas aquatica</name>
    <dbReference type="NCBI Taxonomy" id="2094561"/>
    <lineage>
        <taxon>Bacteria</taxon>
        <taxon>Pseudomonadati</taxon>
        <taxon>Pseudomonadota</taxon>
        <taxon>Gammaproteobacteria</taxon>
        <taxon>Moraxellales</taxon>
        <taxon>Moraxellaceae</taxon>
        <taxon>Amnimonas</taxon>
    </lineage>
</organism>
<dbReference type="RefSeq" id="WP_105193469.1">
    <property type="nucleotide sequence ID" value="NZ_PTQZ01000362.1"/>
</dbReference>
<dbReference type="GO" id="GO:0005829">
    <property type="term" value="C:cytosol"/>
    <property type="evidence" value="ECO:0007669"/>
    <property type="project" value="UniProtKB-SubCell"/>
</dbReference>
<evidence type="ECO:0000256" key="5">
    <source>
        <dbReference type="ARBA" id="ARBA00023186"/>
    </source>
</evidence>
<dbReference type="InterPro" id="IPR036584">
    <property type="entry name" value="FliS_sf"/>
</dbReference>
<evidence type="ECO:0000256" key="2">
    <source>
        <dbReference type="ARBA" id="ARBA00008787"/>
    </source>
</evidence>
<dbReference type="InterPro" id="IPR003713">
    <property type="entry name" value="FliS"/>
</dbReference>
<keyword evidence="4 6" id="KW-1005">Bacterial flagellum biogenesis</keyword>
<protein>
    <recommendedName>
        <fullName evidence="6">Flagellar secretion chaperone FliS</fullName>
    </recommendedName>
</protein>
<proteinExistence type="inferred from homology"/>
<dbReference type="Pfam" id="PF02561">
    <property type="entry name" value="FliS"/>
    <property type="match status" value="1"/>
</dbReference>
<dbReference type="OrthoDB" id="9792010at2"/>
<evidence type="ECO:0000256" key="3">
    <source>
        <dbReference type="ARBA" id="ARBA00022490"/>
    </source>
</evidence>
<accession>A0A2P6AQ97</accession>
<evidence type="ECO:0000256" key="4">
    <source>
        <dbReference type="ARBA" id="ARBA00022795"/>
    </source>
</evidence>
<dbReference type="CDD" id="cd16098">
    <property type="entry name" value="FliS"/>
    <property type="match status" value="1"/>
</dbReference>
<dbReference type="GO" id="GO:0044780">
    <property type="term" value="P:bacterial-type flagellum assembly"/>
    <property type="evidence" value="ECO:0007669"/>
    <property type="project" value="InterPro"/>
</dbReference>
<comment type="caution">
    <text evidence="7">The sequence shown here is derived from an EMBL/GenBank/DDBJ whole genome shotgun (WGS) entry which is preliminary data.</text>
</comment>
<dbReference type="AlphaFoldDB" id="A0A2P6AQ97"/>
<evidence type="ECO:0000313" key="7">
    <source>
        <dbReference type="EMBL" id="PQA28152.1"/>
    </source>
</evidence>
<dbReference type="PANTHER" id="PTHR34773">
    <property type="entry name" value="FLAGELLAR SECRETION CHAPERONE FLIS"/>
    <property type="match status" value="1"/>
</dbReference>
<evidence type="ECO:0000256" key="6">
    <source>
        <dbReference type="PIRNR" id="PIRNR039090"/>
    </source>
</evidence>
<dbReference type="NCBIfam" id="TIGR00208">
    <property type="entry name" value="fliS"/>
    <property type="match status" value="1"/>
</dbReference>
<keyword evidence="7" id="KW-0966">Cell projection</keyword>
<dbReference type="Proteomes" id="UP000243900">
    <property type="component" value="Unassembled WGS sequence"/>
</dbReference>
<dbReference type="Gene3D" id="1.20.120.340">
    <property type="entry name" value="Flagellar protein FliS"/>
    <property type="match status" value="1"/>
</dbReference>